<dbReference type="GO" id="GO:0045944">
    <property type="term" value="P:positive regulation of transcription by RNA polymerase II"/>
    <property type="evidence" value="ECO:0007669"/>
    <property type="project" value="TreeGrafter"/>
</dbReference>
<dbReference type="FunFam" id="3.30.160.360:FF:000001">
    <property type="entry name" value="Histone-lysine N-methyltransferase"/>
    <property type="match status" value="1"/>
</dbReference>
<keyword evidence="2" id="KW-0597">Phosphoprotein</keyword>
<evidence type="ECO:0000256" key="5">
    <source>
        <dbReference type="ARBA" id="ARBA00022691"/>
    </source>
</evidence>
<dbReference type="FunFam" id="2.170.270.10:FF:000003">
    <property type="entry name" value="Histone-lysine N-methyltransferase"/>
    <property type="match status" value="1"/>
</dbReference>
<evidence type="ECO:0000313" key="20">
    <source>
        <dbReference type="EMBL" id="KAF6283930.1"/>
    </source>
</evidence>
<dbReference type="GO" id="GO:0044666">
    <property type="term" value="C:MLL3/4 complex"/>
    <property type="evidence" value="ECO:0007669"/>
    <property type="project" value="TreeGrafter"/>
</dbReference>
<evidence type="ECO:0000256" key="14">
    <source>
        <dbReference type="ARBA" id="ARBA00023242"/>
    </source>
</evidence>
<keyword evidence="9" id="KW-0862">Zinc</keyword>
<evidence type="ECO:0000256" key="11">
    <source>
        <dbReference type="ARBA" id="ARBA00023015"/>
    </source>
</evidence>
<evidence type="ECO:0000259" key="17">
    <source>
        <dbReference type="PROSITE" id="PS50280"/>
    </source>
</evidence>
<keyword evidence="10" id="KW-0156">Chromatin regulator</keyword>
<dbReference type="FunFam" id="3.30.40.10:FF:000002">
    <property type="entry name" value="Histone-lysine N-methyltransferase"/>
    <property type="match status" value="1"/>
</dbReference>
<feature type="domain" description="PHD-type" evidence="19">
    <location>
        <begin position="45"/>
        <end position="153"/>
    </location>
</feature>
<evidence type="ECO:0000256" key="3">
    <source>
        <dbReference type="ARBA" id="ARBA00022603"/>
    </source>
</evidence>
<keyword evidence="8" id="KW-0863">Zinc-finger</keyword>
<dbReference type="PROSITE" id="PS50280">
    <property type="entry name" value="SET"/>
    <property type="match status" value="1"/>
</dbReference>
<dbReference type="Gene3D" id="2.170.270.10">
    <property type="entry name" value="SET domain"/>
    <property type="match status" value="1"/>
</dbReference>
<keyword evidence="14" id="KW-0539">Nucleus</keyword>
<reference evidence="20 21" key="1">
    <citation type="journal article" date="2020" name="Nature">
        <title>Six reference-quality genomes reveal evolution of bat adaptations.</title>
        <authorList>
            <person name="Jebb D."/>
            <person name="Huang Z."/>
            <person name="Pippel M."/>
            <person name="Hughes G.M."/>
            <person name="Lavrichenko K."/>
            <person name="Devanna P."/>
            <person name="Winkler S."/>
            <person name="Jermiin L.S."/>
            <person name="Skirmuntt E.C."/>
            <person name="Katzourakis A."/>
            <person name="Burkitt-Gray L."/>
            <person name="Ray D.A."/>
            <person name="Sullivan K.A.M."/>
            <person name="Roscito J.G."/>
            <person name="Kirilenko B.M."/>
            <person name="Davalos L.M."/>
            <person name="Corthals A.P."/>
            <person name="Power M.L."/>
            <person name="Jones G."/>
            <person name="Ransome R.D."/>
            <person name="Dechmann D.K.N."/>
            <person name="Locatelli A.G."/>
            <person name="Puechmaille S.J."/>
            <person name="Fedrigo O."/>
            <person name="Jarvis E.D."/>
            <person name="Hiller M."/>
            <person name="Vernes S.C."/>
            <person name="Myers E.W."/>
            <person name="Teeling E.C."/>
        </authorList>
    </citation>
    <scope>NUCLEOTIDE SEQUENCE [LARGE SCALE GENOMIC DNA]</scope>
    <source>
        <strain evidence="20">MPipKuh1</strain>
        <tissue evidence="20">Flight muscle</tissue>
    </source>
</reference>
<organism evidence="20 21">
    <name type="scientific">Pipistrellus kuhlii</name>
    <name type="common">Kuhl's pipistrelle</name>
    <dbReference type="NCBI Taxonomy" id="59472"/>
    <lineage>
        <taxon>Eukaryota</taxon>
        <taxon>Metazoa</taxon>
        <taxon>Chordata</taxon>
        <taxon>Craniata</taxon>
        <taxon>Vertebrata</taxon>
        <taxon>Euteleostomi</taxon>
        <taxon>Mammalia</taxon>
        <taxon>Eutheria</taxon>
        <taxon>Laurasiatheria</taxon>
        <taxon>Chiroptera</taxon>
        <taxon>Yangochiroptera</taxon>
        <taxon>Vespertilionidae</taxon>
        <taxon>Pipistrellus</taxon>
    </lineage>
</organism>
<keyword evidence="13" id="KW-0804">Transcription</keyword>
<dbReference type="SMART" id="SM00541">
    <property type="entry name" value="FYRN"/>
    <property type="match status" value="1"/>
</dbReference>
<dbReference type="Gene3D" id="3.30.40.10">
    <property type="entry name" value="Zinc/RING finger domain, C3HC4 (zinc finger)"/>
    <property type="match status" value="1"/>
</dbReference>
<comment type="catalytic activity">
    <reaction evidence="16">
        <text>L-lysyl(4)-[histone H3] + S-adenosyl-L-methionine = N(6)-methyl-L-lysyl(4)-[histone H3] + S-adenosyl-L-homocysteine + H(+)</text>
        <dbReference type="Rhea" id="RHEA:60264"/>
        <dbReference type="Rhea" id="RHEA-COMP:15543"/>
        <dbReference type="Rhea" id="RHEA-COMP:15547"/>
        <dbReference type="ChEBI" id="CHEBI:15378"/>
        <dbReference type="ChEBI" id="CHEBI:29969"/>
        <dbReference type="ChEBI" id="CHEBI:57856"/>
        <dbReference type="ChEBI" id="CHEBI:59789"/>
        <dbReference type="ChEBI" id="CHEBI:61929"/>
        <dbReference type="EC" id="2.1.1.364"/>
    </reaction>
    <physiologicalReaction direction="left-to-right" evidence="16">
        <dbReference type="Rhea" id="RHEA:60265"/>
    </physiologicalReaction>
</comment>
<evidence type="ECO:0000256" key="1">
    <source>
        <dbReference type="ARBA" id="ARBA00004123"/>
    </source>
</evidence>
<name>A0A7J7S668_PIPKU</name>
<keyword evidence="4" id="KW-0808">Transferase</keyword>
<evidence type="ECO:0000256" key="4">
    <source>
        <dbReference type="ARBA" id="ARBA00022679"/>
    </source>
</evidence>
<dbReference type="AlphaFoldDB" id="A0A7J7S668"/>
<accession>A0A7J7S668</accession>
<dbReference type="Pfam" id="PF05965">
    <property type="entry name" value="FYRC"/>
    <property type="match status" value="1"/>
</dbReference>
<dbReference type="Gene3D" id="3.30.160.360">
    <property type="match status" value="1"/>
</dbReference>
<keyword evidence="6" id="KW-0479">Metal-binding</keyword>
<dbReference type="SUPFAM" id="SSF82199">
    <property type="entry name" value="SET domain"/>
    <property type="match status" value="1"/>
</dbReference>
<dbReference type="SMART" id="SM00508">
    <property type="entry name" value="PostSET"/>
    <property type="match status" value="1"/>
</dbReference>
<dbReference type="Pfam" id="PF05964">
    <property type="entry name" value="FYRN"/>
    <property type="match status" value="1"/>
</dbReference>
<dbReference type="CDD" id="cd19171">
    <property type="entry name" value="SET_KMT2C_2D"/>
    <property type="match status" value="1"/>
</dbReference>
<dbReference type="PANTHER" id="PTHR45888:SF1">
    <property type="entry name" value="HISTONE-LYSINE N-METHYLTRANSFERASE 2C"/>
    <property type="match status" value="1"/>
</dbReference>
<dbReference type="PROSITE" id="PS51542">
    <property type="entry name" value="FYRN"/>
    <property type="match status" value="1"/>
</dbReference>
<evidence type="ECO:0000256" key="10">
    <source>
        <dbReference type="ARBA" id="ARBA00022853"/>
    </source>
</evidence>
<evidence type="ECO:0000256" key="2">
    <source>
        <dbReference type="ARBA" id="ARBA00022553"/>
    </source>
</evidence>
<keyword evidence="21" id="KW-1185">Reference proteome</keyword>
<dbReference type="SMART" id="SM00317">
    <property type="entry name" value="SET"/>
    <property type="match status" value="1"/>
</dbReference>
<feature type="domain" description="Post-SET" evidence="18">
    <location>
        <begin position="537"/>
        <end position="553"/>
    </location>
</feature>
<evidence type="ECO:0000256" key="7">
    <source>
        <dbReference type="ARBA" id="ARBA00022737"/>
    </source>
</evidence>
<evidence type="ECO:0000256" key="9">
    <source>
        <dbReference type="ARBA" id="ARBA00022833"/>
    </source>
</evidence>
<dbReference type="InterPro" id="IPR003888">
    <property type="entry name" value="FYrich_N"/>
</dbReference>
<feature type="domain" description="SET" evidence="17">
    <location>
        <begin position="413"/>
        <end position="529"/>
    </location>
</feature>
<comment type="subcellular location">
    <subcellularLocation>
        <location evidence="1">Nucleus</location>
    </subcellularLocation>
</comment>
<dbReference type="GO" id="GO:0008270">
    <property type="term" value="F:zinc ion binding"/>
    <property type="evidence" value="ECO:0007669"/>
    <property type="project" value="UniProtKB-KW"/>
</dbReference>
<evidence type="ECO:0000256" key="16">
    <source>
        <dbReference type="ARBA" id="ARBA00049353"/>
    </source>
</evidence>
<comment type="caution">
    <text evidence="20">The sequence shown here is derived from an EMBL/GenBank/DDBJ whole genome shotgun (WGS) entry which is preliminary data.</text>
</comment>
<protein>
    <recommendedName>
        <fullName evidence="15">[histone H3]-lysine(4) N-methyltransferase</fullName>
        <ecNumber evidence="15">2.1.1.364</ecNumber>
    </recommendedName>
</protein>
<proteinExistence type="predicted"/>
<evidence type="ECO:0000259" key="19">
    <source>
        <dbReference type="PROSITE" id="PS51805"/>
    </source>
</evidence>
<keyword evidence="11" id="KW-0805">Transcription regulation</keyword>
<dbReference type="InterPro" id="IPR001214">
    <property type="entry name" value="SET_dom"/>
</dbReference>
<dbReference type="EMBL" id="JACAGB010000047">
    <property type="protein sequence ID" value="KAF6283930.1"/>
    <property type="molecule type" value="Genomic_DNA"/>
</dbReference>
<sequence length="553" mass="63557">MKWKKWSIHIVVPKGTFPPPCEDEIDEFLKKLGTSLKPEPVPRDHRKCCFCHEEGDGVTDGPARLLNLDLDLWVHLNCALWSTEVYETQAGALINVELALRRGLHMKCVFCHKMGATSGCHRLRCTNVYHFTCAMKAQCMFFKDKTMLCPMHKPKGIHEQELSYFAVFRRVYVQRDEVRQIASIVQRGERDHTFRVGSLIFHTIGQLLPQQMQAFHSPKALFPVGYEASRLYWSTRYANRRCRYLCSIEEKDGRPVFVIRIVEQGHEDLVLSDSSPKGVWDKILEPVARVRKQSEMLQLFPAYLKGEDLFGLTVSAVARIAESLPGVEACENYTFRYGRNPLMELPLAVNPTGCARSEPKMSAHVKRPHTLNSTSTSKSFQSTVTGELNAPYSKQFVHSKSSQYRRMKTEWKSNVYLARSRIQGLGLYAARDIEKHTMVIEYIGTIIRNEVANRKEKLYESQNRGVYMFRMDNDHVIDATLTGGPARYINHSCAPNCVAEVVTFERGHKIIISSSRRIQKGEELCYDYKFDFEDDQHKIPCHCGAVNCRKWMN</sequence>
<dbReference type="GO" id="GO:0140945">
    <property type="term" value="F:histone H3K4 monomethyltransferase activity"/>
    <property type="evidence" value="ECO:0007669"/>
    <property type="project" value="UniProtKB-EC"/>
</dbReference>
<dbReference type="PROSITE" id="PS51543">
    <property type="entry name" value="FYRC"/>
    <property type="match status" value="1"/>
</dbReference>
<dbReference type="EC" id="2.1.1.364" evidence="15"/>
<dbReference type="InterPro" id="IPR013083">
    <property type="entry name" value="Znf_RING/FYVE/PHD"/>
</dbReference>
<dbReference type="Pfam" id="PF00856">
    <property type="entry name" value="SET"/>
    <property type="match status" value="1"/>
</dbReference>
<keyword evidence="5" id="KW-0949">S-adenosyl-L-methionine</keyword>
<dbReference type="InterPro" id="IPR046341">
    <property type="entry name" value="SET_dom_sf"/>
</dbReference>
<dbReference type="SMART" id="SM00542">
    <property type="entry name" value="FYRC"/>
    <property type="match status" value="1"/>
</dbReference>
<evidence type="ECO:0000256" key="8">
    <source>
        <dbReference type="ARBA" id="ARBA00022771"/>
    </source>
</evidence>
<dbReference type="Pfam" id="PF13832">
    <property type="entry name" value="zf-HC5HC2H_2"/>
    <property type="match status" value="1"/>
</dbReference>
<dbReference type="PROSITE" id="PS51805">
    <property type="entry name" value="EPHD"/>
    <property type="match status" value="1"/>
</dbReference>
<gene>
    <name evidence="20" type="ORF">mPipKuh1_007310</name>
</gene>
<dbReference type="Proteomes" id="UP000558488">
    <property type="component" value="Unassembled WGS sequence"/>
</dbReference>
<evidence type="ECO:0000256" key="15">
    <source>
        <dbReference type="ARBA" id="ARBA00023620"/>
    </source>
</evidence>
<dbReference type="GO" id="GO:0003713">
    <property type="term" value="F:transcription coactivator activity"/>
    <property type="evidence" value="ECO:0007669"/>
    <property type="project" value="TreeGrafter"/>
</dbReference>
<evidence type="ECO:0000256" key="12">
    <source>
        <dbReference type="ARBA" id="ARBA00023159"/>
    </source>
</evidence>
<evidence type="ECO:0000256" key="6">
    <source>
        <dbReference type="ARBA" id="ARBA00022723"/>
    </source>
</evidence>
<dbReference type="InterPro" id="IPR003889">
    <property type="entry name" value="FYrich_C"/>
</dbReference>
<dbReference type="InterPro" id="IPR034732">
    <property type="entry name" value="EPHD"/>
</dbReference>
<keyword evidence="12" id="KW-0010">Activator</keyword>
<dbReference type="InterPro" id="IPR003616">
    <property type="entry name" value="Post-SET_dom"/>
</dbReference>
<evidence type="ECO:0000313" key="21">
    <source>
        <dbReference type="Proteomes" id="UP000558488"/>
    </source>
</evidence>
<dbReference type="PROSITE" id="PS50868">
    <property type="entry name" value="POST_SET"/>
    <property type="match status" value="1"/>
</dbReference>
<evidence type="ECO:0000256" key="13">
    <source>
        <dbReference type="ARBA" id="ARBA00023163"/>
    </source>
</evidence>
<evidence type="ECO:0000259" key="18">
    <source>
        <dbReference type="PROSITE" id="PS50868"/>
    </source>
</evidence>
<dbReference type="GO" id="GO:0032259">
    <property type="term" value="P:methylation"/>
    <property type="evidence" value="ECO:0007669"/>
    <property type="project" value="UniProtKB-KW"/>
</dbReference>
<dbReference type="PANTHER" id="PTHR45888">
    <property type="entry name" value="HL01030P-RELATED"/>
    <property type="match status" value="1"/>
</dbReference>
<keyword evidence="3" id="KW-0489">Methyltransferase</keyword>
<keyword evidence="7" id="KW-0677">Repeat</keyword>